<comment type="similarity">
    <text evidence="2">Belongs to the class-V pyridoxal-phosphate-dependent aminotransferase family. NifS/IscS subfamily.</text>
</comment>
<comment type="caution">
    <text evidence="12">The sequence shown here is derived from an EMBL/GenBank/DDBJ whole genome shotgun (WGS) entry which is preliminary data.</text>
</comment>
<dbReference type="InterPro" id="IPR000192">
    <property type="entry name" value="Aminotrans_V_dom"/>
</dbReference>
<protein>
    <recommendedName>
        <fullName evidence="3">cysteine desulfurase</fullName>
        <ecNumber evidence="3">2.8.1.7</ecNumber>
    </recommendedName>
</protein>
<dbReference type="InterPro" id="IPR016454">
    <property type="entry name" value="Cysteine_dSase"/>
</dbReference>
<evidence type="ECO:0000256" key="7">
    <source>
        <dbReference type="ARBA" id="ARBA00023004"/>
    </source>
</evidence>
<evidence type="ECO:0000313" key="13">
    <source>
        <dbReference type="Proteomes" id="UP000318733"/>
    </source>
</evidence>
<feature type="domain" description="Aminotransferase class V" evidence="11">
    <location>
        <begin position="2"/>
        <end position="367"/>
    </location>
</feature>
<accession>A0A556M9J2</accession>
<dbReference type="InterPro" id="IPR020578">
    <property type="entry name" value="Aminotrans_V_PyrdxlP_BS"/>
</dbReference>
<dbReference type="GO" id="GO:0031071">
    <property type="term" value="F:cysteine desulfurase activity"/>
    <property type="evidence" value="ECO:0007669"/>
    <property type="project" value="UniProtKB-EC"/>
</dbReference>
<evidence type="ECO:0000256" key="9">
    <source>
        <dbReference type="ARBA" id="ARBA00050776"/>
    </source>
</evidence>
<proteinExistence type="inferred from homology"/>
<dbReference type="PIRSF" id="PIRSF005572">
    <property type="entry name" value="NifS"/>
    <property type="match status" value="1"/>
</dbReference>
<evidence type="ECO:0000256" key="10">
    <source>
        <dbReference type="RuleBase" id="RU004504"/>
    </source>
</evidence>
<evidence type="ECO:0000256" key="8">
    <source>
        <dbReference type="ARBA" id="ARBA00023014"/>
    </source>
</evidence>
<keyword evidence="8" id="KW-0411">Iron-sulfur</keyword>
<keyword evidence="7" id="KW-0408">Iron</keyword>
<dbReference type="EMBL" id="VLPK01000006">
    <property type="protein sequence ID" value="TSJ36584.1"/>
    <property type="molecule type" value="Genomic_DNA"/>
</dbReference>
<sequence length="384" mass="41534">MIYLDNHATTACDPRVIESMVPFYTTFYGNASSNHLYGEIAANAVNEAEKKIYNLINGQHGTLVFTSGATESNNIVLIGLAQGHYQRTGKKGKIVTTGIEHKAILSPLSYLENDGWQIEYLPIDITGTVDLEKAREIIDQRTVLVSVQLANSEIGTIQPIKELAALSHRAGAFFHSDAAQAVGKISVDVADSQVDLLTFSAHKLYGPKGVGAIWINQDPDLLYKLQPIMFGGESGSRLRPGTLPVPLVVAFGEACAICAEELKEGTHYLSLLRDHFESLLKAGIPDLLINGNLSNRLPNNSNLTFPDTEADLLLANLPEIVASTGSACESGSIEPSRVLLAIGVPRDDAFNTLRIGLGRFNTISEIEIAAKLFIKAYTEAFDVL</sequence>
<dbReference type="EC" id="2.8.1.7" evidence="3"/>
<dbReference type="PANTHER" id="PTHR11601">
    <property type="entry name" value="CYSTEINE DESULFURYLASE FAMILY MEMBER"/>
    <property type="match status" value="1"/>
</dbReference>
<evidence type="ECO:0000256" key="4">
    <source>
        <dbReference type="ARBA" id="ARBA00022679"/>
    </source>
</evidence>
<dbReference type="Gene3D" id="3.90.1150.10">
    <property type="entry name" value="Aspartate Aminotransferase, domain 1"/>
    <property type="match status" value="1"/>
</dbReference>
<dbReference type="AlphaFoldDB" id="A0A556M9J2"/>
<dbReference type="Gene3D" id="3.40.640.10">
    <property type="entry name" value="Type I PLP-dependent aspartate aminotransferase-like (Major domain)"/>
    <property type="match status" value="1"/>
</dbReference>
<evidence type="ECO:0000256" key="5">
    <source>
        <dbReference type="ARBA" id="ARBA00022723"/>
    </source>
</evidence>
<dbReference type="PANTHER" id="PTHR11601:SF34">
    <property type="entry name" value="CYSTEINE DESULFURASE"/>
    <property type="match status" value="1"/>
</dbReference>
<dbReference type="PROSITE" id="PS00595">
    <property type="entry name" value="AA_TRANSFER_CLASS_5"/>
    <property type="match status" value="1"/>
</dbReference>
<evidence type="ECO:0000313" key="12">
    <source>
        <dbReference type="EMBL" id="TSJ36584.1"/>
    </source>
</evidence>
<evidence type="ECO:0000256" key="2">
    <source>
        <dbReference type="ARBA" id="ARBA00006490"/>
    </source>
</evidence>
<dbReference type="InterPro" id="IPR015422">
    <property type="entry name" value="PyrdxlP-dep_Trfase_small"/>
</dbReference>
<organism evidence="12 13">
    <name type="scientific">Mucilaginibacter corticis</name>
    <dbReference type="NCBI Taxonomy" id="2597670"/>
    <lineage>
        <taxon>Bacteria</taxon>
        <taxon>Pseudomonadati</taxon>
        <taxon>Bacteroidota</taxon>
        <taxon>Sphingobacteriia</taxon>
        <taxon>Sphingobacteriales</taxon>
        <taxon>Sphingobacteriaceae</taxon>
        <taxon>Mucilaginibacter</taxon>
    </lineage>
</organism>
<dbReference type="OrthoDB" id="9804366at2"/>
<dbReference type="Proteomes" id="UP000318733">
    <property type="component" value="Unassembled WGS sequence"/>
</dbReference>
<evidence type="ECO:0000256" key="3">
    <source>
        <dbReference type="ARBA" id="ARBA00012239"/>
    </source>
</evidence>
<dbReference type="InterPro" id="IPR015421">
    <property type="entry name" value="PyrdxlP-dep_Trfase_major"/>
</dbReference>
<dbReference type="Pfam" id="PF00266">
    <property type="entry name" value="Aminotran_5"/>
    <property type="match status" value="1"/>
</dbReference>
<dbReference type="RefSeq" id="WP_144250552.1">
    <property type="nucleotide sequence ID" value="NZ_VLPK01000006.1"/>
</dbReference>
<name>A0A556M9J2_9SPHI</name>
<dbReference type="SUPFAM" id="SSF53383">
    <property type="entry name" value="PLP-dependent transferases"/>
    <property type="match status" value="1"/>
</dbReference>
<keyword evidence="5" id="KW-0479">Metal-binding</keyword>
<keyword evidence="4" id="KW-0808">Transferase</keyword>
<evidence type="ECO:0000256" key="1">
    <source>
        <dbReference type="ARBA" id="ARBA00001933"/>
    </source>
</evidence>
<keyword evidence="6" id="KW-0663">Pyridoxal phosphate</keyword>
<gene>
    <name evidence="12" type="ORF">FO440_22415</name>
</gene>
<comment type="cofactor">
    <cofactor evidence="1 10">
        <name>pyridoxal 5'-phosphate</name>
        <dbReference type="ChEBI" id="CHEBI:597326"/>
    </cofactor>
</comment>
<keyword evidence="13" id="KW-1185">Reference proteome</keyword>
<dbReference type="InterPro" id="IPR015424">
    <property type="entry name" value="PyrdxlP-dep_Trfase"/>
</dbReference>
<dbReference type="GO" id="GO:0051536">
    <property type="term" value="F:iron-sulfur cluster binding"/>
    <property type="evidence" value="ECO:0007669"/>
    <property type="project" value="UniProtKB-KW"/>
</dbReference>
<dbReference type="Gene3D" id="1.10.260.50">
    <property type="match status" value="1"/>
</dbReference>
<evidence type="ECO:0000259" key="11">
    <source>
        <dbReference type="Pfam" id="PF00266"/>
    </source>
</evidence>
<reference evidence="12 13" key="1">
    <citation type="submission" date="2019-07" db="EMBL/GenBank/DDBJ databases">
        <authorList>
            <person name="Huq M.A."/>
        </authorList>
    </citation>
    <scope>NUCLEOTIDE SEQUENCE [LARGE SCALE GENOMIC DNA]</scope>
    <source>
        <strain evidence="12 13">MAH-19</strain>
    </source>
</reference>
<evidence type="ECO:0000256" key="6">
    <source>
        <dbReference type="ARBA" id="ARBA00022898"/>
    </source>
</evidence>
<dbReference type="GO" id="GO:0046872">
    <property type="term" value="F:metal ion binding"/>
    <property type="evidence" value="ECO:0007669"/>
    <property type="project" value="UniProtKB-KW"/>
</dbReference>
<comment type="catalytic activity">
    <reaction evidence="9">
        <text>(sulfur carrier)-H + L-cysteine = (sulfur carrier)-SH + L-alanine</text>
        <dbReference type="Rhea" id="RHEA:43892"/>
        <dbReference type="Rhea" id="RHEA-COMP:14737"/>
        <dbReference type="Rhea" id="RHEA-COMP:14739"/>
        <dbReference type="ChEBI" id="CHEBI:29917"/>
        <dbReference type="ChEBI" id="CHEBI:35235"/>
        <dbReference type="ChEBI" id="CHEBI:57972"/>
        <dbReference type="ChEBI" id="CHEBI:64428"/>
        <dbReference type="EC" id="2.8.1.7"/>
    </reaction>
</comment>